<dbReference type="InterPro" id="IPR050425">
    <property type="entry name" value="NAD(P)_dehydrat-like"/>
</dbReference>
<dbReference type="PANTHER" id="PTHR10366:SF563">
    <property type="entry name" value="CINNAMOYL-COA REDUCTASE 16"/>
    <property type="match status" value="1"/>
</dbReference>
<organism evidence="4 5">
    <name type="scientific">Vitis vinifera</name>
    <name type="common">Grape</name>
    <dbReference type="NCBI Taxonomy" id="29760"/>
    <lineage>
        <taxon>Eukaryota</taxon>
        <taxon>Viridiplantae</taxon>
        <taxon>Streptophyta</taxon>
        <taxon>Embryophyta</taxon>
        <taxon>Tracheophyta</taxon>
        <taxon>Spermatophyta</taxon>
        <taxon>Magnoliopsida</taxon>
        <taxon>eudicotyledons</taxon>
        <taxon>Gunneridae</taxon>
        <taxon>Pentapetalae</taxon>
        <taxon>rosids</taxon>
        <taxon>Vitales</taxon>
        <taxon>Vitaceae</taxon>
        <taxon>Viteae</taxon>
        <taxon>Vitis</taxon>
    </lineage>
</organism>
<proteinExistence type="predicted"/>
<comment type="caution">
    <text evidence="4">The sequence shown here is derived from an EMBL/GenBank/DDBJ whole genome shotgun (WGS) entry which is preliminary data.</text>
</comment>
<sequence length="289" mass="31648">MEGENEKGRVCVTGGTGFIASWLIMKLLQHGYSVNATIRSHPGSKKDISYITNLPGASEKLQIFNADLSEPHSFEPALEGCIGVFHVAHPVDFEAREPEETVTRRSVEGTLAILKACLNSKTDESSWSDVEFIRSLGSFAGPYMISKTETERAALEFAEKHGLDLVTLLPSFVVGPFLCPFLPGSVQMALTMIKDDVASAHIFLLHYPNAKGRYNCSSNTITINEMSEFLSAKYPQLPIPTTESLSGIQGYRTPGLSSKKLLDTGFVFKHGLDEMFDGAVQCCKEKGFL</sequence>
<dbReference type="InterPro" id="IPR001509">
    <property type="entry name" value="Epimerase_deHydtase"/>
</dbReference>
<name>A0A438DZU6_VITVI</name>
<evidence type="ECO:0000256" key="1">
    <source>
        <dbReference type="ARBA" id="ARBA00022857"/>
    </source>
</evidence>
<dbReference type="GO" id="GO:0016491">
    <property type="term" value="F:oxidoreductase activity"/>
    <property type="evidence" value="ECO:0007669"/>
    <property type="project" value="UniProtKB-KW"/>
</dbReference>
<dbReference type="AlphaFoldDB" id="A0A438DZU6"/>
<dbReference type="EMBL" id="QGNW01001446">
    <property type="protein sequence ID" value="RVW41009.1"/>
    <property type="molecule type" value="Genomic_DNA"/>
</dbReference>
<feature type="domain" description="NAD-dependent epimerase/dehydratase" evidence="3">
    <location>
        <begin position="10"/>
        <end position="180"/>
    </location>
</feature>
<dbReference type="SUPFAM" id="SSF51735">
    <property type="entry name" value="NAD(P)-binding Rossmann-fold domains"/>
    <property type="match status" value="1"/>
</dbReference>
<keyword evidence="2" id="KW-0560">Oxidoreductase</keyword>
<dbReference type="Gene3D" id="3.40.50.720">
    <property type="entry name" value="NAD(P)-binding Rossmann-like Domain"/>
    <property type="match status" value="2"/>
</dbReference>
<gene>
    <name evidence="4" type="primary">VESTR_6</name>
    <name evidence="4" type="ORF">CK203_116493</name>
</gene>
<dbReference type="PANTHER" id="PTHR10366">
    <property type="entry name" value="NAD DEPENDENT EPIMERASE/DEHYDRATASE"/>
    <property type="match status" value="1"/>
</dbReference>
<reference evidence="4 5" key="1">
    <citation type="journal article" date="2018" name="PLoS Genet.">
        <title>Population sequencing reveals clonal diversity and ancestral inbreeding in the grapevine cultivar Chardonnay.</title>
        <authorList>
            <person name="Roach M.J."/>
            <person name="Johnson D.L."/>
            <person name="Bohlmann J."/>
            <person name="van Vuuren H.J."/>
            <person name="Jones S.J."/>
            <person name="Pretorius I.S."/>
            <person name="Schmidt S.A."/>
            <person name="Borneman A.R."/>
        </authorList>
    </citation>
    <scope>NUCLEOTIDE SEQUENCE [LARGE SCALE GENOMIC DNA]</scope>
    <source>
        <strain evidence="5">cv. Chardonnay</strain>
        <tissue evidence="4">Leaf</tissue>
    </source>
</reference>
<accession>A0A438DZU6</accession>
<dbReference type="InterPro" id="IPR036291">
    <property type="entry name" value="NAD(P)-bd_dom_sf"/>
</dbReference>
<evidence type="ECO:0000259" key="3">
    <source>
        <dbReference type="Pfam" id="PF01370"/>
    </source>
</evidence>
<protein>
    <submittedName>
        <fullName evidence="4">Vestitone reductase</fullName>
    </submittedName>
</protein>
<dbReference type="Pfam" id="PF01370">
    <property type="entry name" value="Epimerase"/>
    <property type="match status" value="1"/>
</dbReference>
<dbReference type="Proteomes" id="UP000288805">
    <property type="component" value="Unassembled WGS sequence"/>
</dbReference>
<evidence type="ECO:0000256" key="2">
    <source>
        <dbReference type="ARBA" id="ARBA00023002"/>
    </source>
</evidence>
<evidence type="ECO:0000313" key="5">
    <source>
        <dbReference type="Proteomes" id="UP000288805"/>
    </source>
</evidence>
<keyword evidence="1" id="KW-0521">NADP</keyword>
<dbReference type="CDD" id="cd08958">
    <property type="entry name" value="FR_SDR_e"/>
    <property type="match status" value="1"/>
</dbReference>
<evidence type="ECO:0000313" key="4">
    <source>
        <dbReference type="EMBL" id="RVW41009.1"/>
    </source>
</evidence>